<keyword evidence="1" id="KW-0175">Coiled coil</keyword>
<evidence type="ECO:0000256" key="1">
    <source>
        <dbReference type="SAM" id="Coils"/>
    </source>
</evidence>
<sequence>MIEATFYLESQSNSKEALELSVRKLLEEVKGLNNVKISRELFHEILEDEDEMGRIFYSSVLEVDIKTEFREYITLCMRLVPSTIEIIKGDVKIKGKELLEVFGDVSSTVNKLCKKYNLTLYRVGEGEGLKQSKIGLEEEEIEEAVEQGGALFKFVVEARAKNEKFAMEKTKELVNDTGGMIHKMLAKKVGEGEAWEGVVGMEVLFFDIETLFDAVIKFSPVAMSFIEPEVVHLNMAELQNIGIDIAGIIQQLTFDVITRGMRGGQGSFRATQA</sequence>
<evidence type="ECO:0000313" key="7">
    <source>
        <dbReference type="Proteomes" id="UP000092403"/>
    </source>
</evidence>
<dbReference type="EMBL" id="LNJC01000001">
    <property type="protein sequence ID" value="KYC51402.1"/>
    <property type="molecule type" value="Genomic_DNA"/>
</dbReference>
<evidence type="ECO:0000313" key="6">
    <source>
        <dbReference type="Proteomes" id="UP000092401"/>
    </source>
</evidence>
<evidence type="ECO:0000313" key="5">
    <source>
        <dbReference type="Proteomes" id="UP000091929"/>
    </source>
</evidence>
<protein>
    <submittedName>
        <fullName evidence="4">Uncharacterized protein</fullName>
    </submittedName>
</protein>
<evidence type="ECO:0000313" key="4">
    <source>
        <dbReference type="EMBL" id="KYC51402.1"/>
    </source>
</evidence>
<feature type="coiled-coil region" evidence="1">
    <location>
        <begin position="8"/>
        <end position="35"/>
    </location>
</feature>
<dbReference type="EMBL" id="LNGE01000004">
    <property type="protein sequence ID" value="KYC46121.1"/>
    <property type="molecule type" value="Genomic_DNA"/>
</dbReference>
<accession>A0A150J2F5</accession>
<accession>A0A150IM74</accession>
<evidence type="ECO:0000313" key="2">
    <source>
        <dbReference type="EMBL" id="KYC46121.1"/>
    </source>
</evidence>
<dbReference type="Proteomes" id="UP000091929">
    <property type="component" value="Unassembled WGS sequence"/>
</dbReference>
<name>A0A150J2F5_9EURY</name>
<evidence type="ECO:0000313" key="3">
    <source>
        <dbReference type="EMBL" id="KYC48754.1"/>
    </source>
</evidence>
<accession>A0A150IVS8</accession>
<dbReference type="Proteomes" id="UP000092401">
    <property type="component" value="Unassembled WGS sequence"/>
</dbReference>
<dbReference type="EMBL" id="LNGF01000001">
    <property type="protein sequence ID" value="KYC48754.1"/>
    <property type="molecule type" value="Genomic_DNA"/>
</dbReference>
<dbReference type="Proteomes" id="UP000092403">
    <property type="component" value="Unassembled WGS sequence"/>
</dbReference>
<gene>
    <name evidence="2" type="ORF">APG10_00224</name>
    <name evidence="3" type="ORF">APG11_00065</name>
    <name evidence="4" type="ORF">APG12_00064</name>
</gene>
<reference evidence="5 6" key="1">
    <citation type="journal article" date="2016" name="ISME J.">
        <title>Chasing the elusive Euryarchaeota class WSA2: genomes reveal a uniquely fastidious methyl-reducing methanogen.</title>
        <authorList>
            <person name="Nobu M.K."/>
            <person name="Narihiro T."/>
            <person name="Kuroda K."/>
            <person name="Mei R."/>
            <person name="Liu W.T."/>
        </authorList>
    </citation>
    <scope>NUCLEOTIDE SEQUENCE [LARGE SCALE GENOMIC DNA]</scope>
    <source>
        <strain evidence="2">B03fssc0709_Meth_Bin005</strain>
        <strain evidence="3">B15fssc0709_Meth_Bin003</strain>
        <strain evidence="4">BMIXfssc0709_Meth_Bin006</strain>
    </source>
</reference>
<comment type="caution">
    <text evidence="4">The sequence shown here is derived from an EMBL/GenBank/DDBJ whole genome shotgun (WGS) entry which is preliminary data.</text>
</comment>
<proteinExistence type="predicted"/>
<organism evidence="4 7">
    <name type="scientific">Candidatus Methanofastidiosum methylothiophilum</name>
    <dbReference type="NCBI Taxonomy" id="1705564"/>
    <lineage>
        <taxon>Archaea</taxon>
        <taxon>Methanobacteriati</taxon>
        <taxon>Methanobacteriota</taxon>
        <taxon>Stenosarchaea group</taxon>
        <taxon>Candidatus Methanofastidiosia</taxon>
        <taxon>Candidatus Methanofastidiosales</taxon>
        <taxon>Candidatus Methanofastidiosaceae</taxon>
        <taxon>Candidatus Methanofastidiosum</taxon>
    </lineage>
</organism>
<dbReference type="AlphaFoldDB" id="A0A150J2F5"/>